<protein>
    <recommendedName>
        <fullName evidence="8">RRM domain-containing protein</fullName>
    </recommendedName>
</protein>
<feature type="region of interest" description="Disordered" evidence="6">
    <location>
        <begin position="551"/>
        <end position="637"/>
    </location>
</feature>
<organism evidence="9 10">
    <name type="scientific">Ficus carica</name>
    <name type="common">Common fig</name>
    <dbReference type="NCBI Taxonomy" id="3494"/>
    <lineage>
        <taxon>Eukaryota</taxon>
        <taxon>Viridiplantae</taxon>
        <taxon>Streptophyta</taxon>
        <taxon>Embryophyta</taxon>
        <taxon>Tracheophyta</taxon>
        <taxon>Spermatophyta</taxon>
        <taxon>Magnoliopsida</taxon>
        <taxon>eudicotyledons</taxon>
        <taxon>Gunneridae</taxon>
        <taxon>Pentapetalae</taxon>
        <taxon>rosids</taxon>
        <taxon>fabids</taxon>
        <taxon>Rosales</taxon>
        <taxon>Moraceae</taxon>
        <taxon>Ficeae</taxon>
        <taxon>Ficus</taxon>
    </lineage>
</organism>
<dbReference type="InterPro" id="IPR002885">
    <property type="entry name" value="PPR_rpt"/>
</dbReference>
<evidence type="ECO:0000256" key="3">
    <source>
        <dbReference type="ARBA" id="ARBA00022737"/>
    </source>
</evidence>
<dbReference type="PROSITE" id="PS50102">
    <property type="entry name" value="RRM"/>
    <property type="match status" value="1"/>
</dbReference>
<keyword evidence="4" id="KW-0694">RNA-binding</keyword>
<comment type="similarity">
    <text evidence="2">Belongs to the ESF2/ABP1 family.</text>
</comment>
<keyword evidence="3" id="KW-0677">Repeat</keyword>
<feature type="region of interest" description="Disordered" evidence="6">
    <location>
        <begin position="465"/>
        <end position="537"/>
    </location>
</feature>
<name>A0AA88AB82_FICCA</name>
<dbReference type="InterPro" id="IPR012677">
    <property type="entry name" value="Nucleotide-bd_a/b_plait_sf"/>
</dbReference>
<feature type="compositionally biased region" description="Basic and acidic residues" evidence="6">
    <location>
        <begin position="622"/>
        <end position="631"/>
    </location>
</feature>
<proteinExistence type="inferred from homology"/>
<dbReference type="Proteomes" id="UP001187192">
    <property type="component" value="Unassembled WGS sequence"/>
</dbReference>
<dbReference type="GO" id="GO:0005739">
    <property type="term" value="C:mitochondrion"/>
    <property type="evidence" value="ECO:0007669"/>
    <property type="project" value="TreeGrafter"/>
</dbReference>
<dbReference type="InterPro" id="IPR000504">
    <property type="entry name" value="RRM_dom"/>
</dbReference>
<dbReference type="PANTHER" id="PTHR47801">
    <property type="entry name" value="OS05G0145600 PROTEIN"/>
    <property type="match status" value="1"/>
</dbReference>
<dbReference type="SMART" id="SM00360">
    <property type="entry name" value="RRM"/>
    <property type="match status" value="1"/>
</dbReference>
<feature type="compositionally biased region" description="Low complexity" evidence="6">
    <location>
        <begin position="489"/>
        <end position="502"/>
    </location>
</feature>
<feature type="compositionally biased region" description="Basic and acidic residues" evidence="6">
    <location>
        <begin position="557"/>
        <end position="566"/>
    </location>
</feature>
<dbReference type="InterPro" id="IPR033443">
    <property type="entry name" value="PROP1-like_PPR_dom"/>
</dbReference>
<gene>
    <name evidence="9" type="ORF">TIFTF001_011817</name>
</gene>
<keyword evidence="10" id="KW-1185">Reference proteome</keyword>
<dbReference type="Gene3D" id="1.25.40.10">
    <property type="entry name" value="Tetratricopeptide repeat domain"/>
    <property type="match status" value="2"/>
</dbReference>
<feature type="region of interest" description="Disordered" evidence="6">
    <location>
        <begin position="866"/>
        <end position="885"/>
    </location>
</feature>
<feature type="repeat" description="PPR" evidence="5">
    <location>
        <begin position="133"/>
        <end position="167"/>
    </location>
</feature>
<comment type="subcellular location">
    <subcellularLocation>
        <location evidence="1">Nucleus</location>
        <location evidence="1">Nucleolus</location>
    </subcellularLocation>
</comment>
<evidence type="ECO:0000259" key="8">
    <source>
        <dbReference type="PROSITE" id="PS50102"/>
    </source>
</evidence>
<feature type="signal peptide" evidence="7">
    <location>
        <begin position="1"/>
        <end position="21"/>
    </location>
</feature>
<feature type="compositionally biased region" description="Basic residues" evidence="6">
    <location>
        <begin position="603"/>
        <end position="621"/>
    </location>
</feature>
<feature type="compositionally biased region" description="Basic residues" evidence="6">
    <location>
        <begin position="567"/>
        <end position="576"/>
    </location>
</feature>
<dbReference type="EMBL" id="BTGU01000014">
    <property type="protein sequence ID" value="GMN42628.1"/>
    <property type="molecule type" value="Genomic_DNA"/>
</dbReference>
<feature type="domain" description="RRM" evidence="8">
    <location>
        <begin position="712"/>
        <end position="794"/>
    </location>
</feature>
<dbReference type="FunFam" id="1.25.40.10:FF:000434">
    <property type="entry name" value="Pentatricopeptide repeat-containing protein, mitochondrial"/>
    <property type="match status" value="1"/>
</dbReference>
<dbReference type="InterPro" id="IPR034353">
    <property type="entry name" value="ABT1/ESF2_RRM"/>
</dbReference>
<dbReference type="GO" id="GO:0003723">
    <property type="term" value="F:RNA binding"/>
    <property type="evidence" value="ECO:0007669"/>
    <property type="project" value="UniProtKB-UniRule"/>
</dbReference>
<dbReference type="Pfam" id="PF00076">
    <property type="entry name" value="RRM_1"/>
    <property type="match status" value="1"/>
</dbReference>
<feature type="compositionally biased region" description="Basic and acidic residues" evidence="6">
    <location>
        <begin position="589"/>
        <end position="602"/>
    </location>
</feature>
<dbReference type="PANTHER" id="PTHR47801:SF1">
    <property type="entry name" value="OS05G0145600 PROTEIN"/>
    <property type="match status" value="1"/>
</dbReference>
<evidence type="ECO:0000313" key="9">
    <source>
        <dbReference type="EMBL" id="GMN42628.1"/>
    </source>
</evidence>
<keyword evidence="7" id="KW-0732">Signal</keyword>
<evidence type="ECO:0000256" key="7">
    <source>
        <dbReference type="SAM" id="SignalP"/>
    </source>
</evidence>
<dbReference type="AlphaFoldDB" id="A0AA88AB82"/>
<dbReference type="SUPFAM" id="SSF54928">
    <property type="entry name" value="RNA-binding domain, RBD"/>
    <property type="match status" value="1"/>
</dbReference>
<feature type="repeat" description="PPR" evidence="5">
    <location>
        <begin position="168"/>
        <end position="202"/>
    </location>
</feature>
<evidence type="ECO:0000256" key="2">
    <source>
        <dbReference type="ARBA" id="ARBA00005819"/>
    </source>
</evidence>
<dbReference type="GO" id="GO:0005730">
    <property type="term" value="C:nucleolus"/>
    <property type="evidence" value="ECO:0007669"/>
    <property type="project" value="UniProtKB-SubCell"/>
</dbReference>
<comment type="caution">
    <text evidence="9">The sequence shown here is derived from an EMBL/GenBank/DDBJ whole genome shotgun (WGS) entry which is preliminary data.</text>
</comment>
<dbReference type="PROSITE" id="PS51375">
    <property type="entry name" value="PPR"/>
    <property type="match status" value="3"/>
</dbReference>
<dbReference type="CDD" id="cd12263">
    <property type="entry name" value="RRM_ABT1_like"/>
    <property type="match status" value="1"/>
</dbReference>
<sequence length="942" mass="106897">MRFLKLITGILSLRFFSTSQSGNSRARKLRNHRSLSQLTGRRCFSAAAATPSEVYEKRNYANNVIEYNTVIDSISSQRKYILLREVYDDMALDGVQPSRDTFHSLVMASFKGARLQDAFFFTDQMKSMGLVPDVNLFNILISLCGKCKNSDRAVQILEEMKVFEVKPVVQTYVCLLNACAAAGRLDRVYAIIRDMTAAGLGLNKFCYAGLITAHKNKTLVPEDFATKVIELVERSKEWTSVEGSGVSAENFMMGVFAEELYNLPTAEYAHKRVGFLNRQLTVYHAAFHACAELKNIEVMETLLEMLEKDGKAPDLFIVLQIMRCYLHSGDIDRGFKVFEDCLQSDRVPAVDLFVTLVEGAMTGYTPRGMQIAQDTLVNMTSRGLFLSPKMGSDLLLVAAGEKTGGYSVANYIWDLMQSRNIIPLFSSVEAYYKGLKEREIPEDDPRLVQVSRIYEDLRMRFGNFGRPPPIQNLASTLGRPSTSSRRGHSLPSPTAPTPTTTAHLRRRLRRPESHRCIPSLTSESRSRPNSPRPFSAPAELTQLPKKMAEEENQFNEWHAKPSEKKEKGKKIKKQKILVKEGSEMEEEDQLHKNNTQEEGTERPKRRKGEKGKSKEKKRHLLKEKVENKEDNGVDGIGENQSEEVVLGVDDEWGEGKEDRIEEADEGEEGKEVIGARAIEEENEKHDEEIIEMRKIKSKKRLLKEAATAKNRGICYLSRVPPHMDPFKLRQLLSQFGGIQRIYLVPEKSAGQVRRKRAGRFQEQGFSEGWVEFSDKRIAKRVANMLNGEQIGGRKRSSFYYDLWNIKYLSKFKWDDLTEETAQDNAVREQKLALEISAAKKERDFYLSKVDQARALSSIEERLKKKQKLQEEEETRADPPVSQQAPKVIRKFPQKQPVSDTTTVSKPRLSKDFLAGVRISIWGFLIIEPSRSGVKTALSAVTG</sequence>
<evidence type="ECO:0000256" key="5">
    <source>
        <dbReference type="PROSITE-ProRule" id="PRU00708"/>
    </source>
</evidence>
<feature type="repeat" description="PPR" evidence="5">
    <location>
        <begin position="63"/>
        <end position="97"/>
    </location>
</feature>
<evidence type="ECO:0000256" key="6">
    <source>
        <dbReference type="SAM" id="MobiDB-lite"/>
    </source>
</evidence>
<accession>A0AA88AB82</accession>
<dbReference type="NCBIfam" id="TIGR00756">
    <property type="entry name" value="PPR"/>
    <property type="match status" value="1"/>
</dbReference>
<evidence type="ECO:0000313" key="10">
    <source>
        <dbReference type="Proteomes" id="UP001187192"/>
    </source>
</evidence>
<dbReference type="InterPro" id="IPR035979">
    <property type="entry name" value="RBD_domain_sf"/>
</dbReference>
<reference evidence="9" key="1">
    <citation type="submission" date="2023-07" db="EMBL/GenBank/DDBJ databases">
        <title>draft genome sequence of fig (Ficus carica).</title>
        <authorList>
            <person name="Takahashi T."/>
            <person name="Nishimura K."/>
        </authorList>
    </citation>
    <scope>NUCLEOTIDE SEQUENCE</scope>
</reference>
<feature type="compositionally biased region" description="Polar residues" evidence="6">
    <location>
        <begin position="472"/>
        <end position="484"/>
    </location>
</feature>
<dbReference type="InterPro" id="IPR011990">
    <property type="entry name" value="TPR-like_helical_dom_sf"/>
</dbReference>
<dbReference type="Gene3D" id="3.30.70.330">
    <property type="match status" value="1"/>
</dbReference>
<dbReference type="FunFam" id="1.25.40.10:FF:000388">
    <property type="entry name" value="Pentatricopeptide repeat-containing protein, mitochondrial"/>
    <property type="match status" value="1"/>
</dbReference>
<dbReference type="Pfam" id="PF17177">
    <property type="entry name" value="PPR_long"/>
    <property type="match status" value="1"/>
</dbReference>
<feature type="chain" id="PRO_5041667228" description="RRM domain-containing protein" evidence="7">
    <location>
        <begin position="22"/>
        <end position="942"/>
    </location>
</feature>
<evidence type="ECO:0000256" key="1">
    <source>
        <dbReference type="ARBA" id="ARBA00004604"/>
    </source>
</evidence>
<evidence type="ECO:0000256" key="4">
    <source>
        <dbReference type="PROSITE-ProRule" id="PRU00176"/>
    </source>
</evidence>